<accession>A0ABX9XJL6</accession>
<feature type="signal peptide" evidence="4">
    <location>
        <begin position="1"/>
        <end position="21"/>
    </location>
</feature>
<keyword evidence="3" id="KW-0472">Membrane</keyword>
<gene>
    <name evidence="6" type="ORF">EF096_11450</name>
</gene>
<comment type="caution">
    <text evidence="6">The sequence shown here is derived from an EMBL/GenBank/DDBJ whole genome shotgun (WGS) entry which is preliminary data.</text>
</comment>
<evidence type="ECO:0000256" key="3">
    <source>
        <dbReference type="SAM" id="Phobius"/>
    </source>
</evidence>
<dbReference type="InterPro" id="IPR043128">
    <property type="entry name" value="Rev_trsase/Diguanyl_cyclase"/>
</dbReference>
<dbReference type="Proteomes" id="UP000275199">
    <property type="component" value="Unassembled WGS sequence"/>
</dbReference>
<dbReference type="InterPro" id="IPR050469">
    <property type="entry name" value="Diguanylate_Cyclase"/>
</dbReference>
<dbReference type="InterPro" id="IPR000160">
    <property type="entry name" value="GGDEF_dom"/>
</dbReference>
<dbReference type="EMBL" id="RKKU01000013">
    <property type="protein sequence ID" value="ROZ84053.1"/>
    <property type="molecule type" value="Genomic_DNA"/>
</dbReference>
<dbReference type="RefSeq" id="WP_123889767.1">
    <property type="nucleotide sequence ID" value="NZ_JBPYCX010000005.1"/>
</dbReference>
<feature type="transmembrane region" description="Helical" evidence="3">
    <location>
        <begin position="210"/>
        <end position="234"/>
    </location>
</feature>
<dbReference type="PROSITE" id="PS50887">
    <property type="entry name" value="GGDEF"/>
    <property type="match status" value="1"/>
</dbReference>
<protein>
    <recommendedName>
        <fullName evidence="1">diguanylate cyclase</fullName>
        <ecNumber evidence="1">2.7.7.65</ecNumber>
    </recommendedName>
</protein>
<organism evidence="6 7">
    <name type="scientific">Pseudomonas neustonica</name>
    <dbReference type="NCBI Taxonomy" id="2487346"/>
    <lineage>
        <taxon>Bacteria</taxon>
        <taxon>Pseudomonadati</taxon>
        <taxon>Pseudomonadota</taxon>
        <taxon>Gammaproteobacteria</taxon>
        <taxon>Pseudomonadales</taxon>
        <taxon>Pseudomonadaceae</taxon>
        <taxon>Pseudomonas</taxon>
    </lineage>
</organism>
<evidence type="ECO:0000256" key="2">
    <source>
        <dbReference type="ARBA" id="ARBA00034247"/>
    </source>
</evidence>
<evidence type="ECO:0000256" key="4">
    <source>
        <dbReference type="SAM" id="SignalP"/>
    </source>
</evidence>
<proteinExistence type="predicted"/>
<dbReference type="SMART" id="SM00267">
    <property type="entry name" value="GGDEF"/>
    <property type="match status" value="1"/>
</dbReference>
<evidence type="ECO:0000313" key="6">
    <source>
        <dbReference type="EMBL" id="ROZ84053.1"/>
    </source>
</evidence>
<feature type="transmembrane region" description="Helical" evidence="3">
    <location>
        <begin position="240"/>
        <end position="263"/>
    </location>
</feature>
<dbReference type="InterPro" id="IPR011623">
    <property type="entry name" value="7TMR_DISM_rcpt_extracell_dom1"/>
</dbReference>
<dbReference type="SUPFAM" id="SSF55073">
    <property type="entry name" value="Nucleotide cyclase"/>
    <property type="match status" value="1"/>
</dbReference>
<feature type="transmembrane region" description="Helical" evidence="3">
    <location>
        <begin position="329"/>
        <end position="348"/>
    </location>
</feature>
<feature type="domain" description="GGDEF" evidence="5">
    <location>
        <begin position="428"/>
        <end position="562"/>
    </location>
</feature>
<dbReference type="InterPro" id="IPR011622">
    <property type="entry name" value="7TMR_DISM_rcpt_extracell_dom2"/>
</dbReference>
<dbReference type="NCBIfam" id="TIGR00254">
    <property type="entry name" value="GGDEF"/>
    <property type="match status" value="1"/>
</dbReference>
<keyword evidence="7" id="KW-1185">Reference proteome</keyword>
<dbReference type="CDD" id="cd01949">
    <property type="entry name" value="GGDEF"/>
    <property type="match status" value="1"/>
</dbReference>
<evidence type="ECO:0000259" key="5">
    <source>
        <dbReference type="PROSITE" id="PS50887"/>
    </source>
</evidence>
<feature type="transmembrane region" description="Helical" evidence="3">
    <location>
        <begin position="304"/>
        <end position="320"/>
    </location>
</feature>
<feature type="chain" id="PRO_5047349667" description="diguanylate cyclase" evidence="4">
    <location>
        <begin position="22"/>
        <end position="566"/>
    </location>
</feature>
<feature type="transmembrane region" description="Helical" evidence="3">
    <location>
        <begin position="183"/>
        <end position="203"/>
    </location>
</feature>
<dbReference type="PANTHER" id="PTHR45138:SF9">
    <property type="entry name" value="DIGUANYLATE CYCLASE DGCM-RELATED"/>
    <property type="match status" value="1"/>
</dbReference>
<dbReference type="EC" id="2.7.7.65" evidence="1"/>
<comment type="catalytic activity">
    <reaction evidence="2">
        <text>2 GTP = 3',3'-c-di-GMP + 2 diphosphate</text>
        <dbReference type="Rhea" id="RHEA:24898"/>
        <dbReference type="ChEBI" id="CHEBI:33019"/>
        <dbReference type="ChEBI" id="CHEBI:37565"/>
        <dbReference type="ChEBI" id="CHEBI:58805"/>
        <dbReference type="EC" id="2.7.7.65"/>
    </reaction>
</comment>
<reference evidence="6 7" key="1">
    <citation type="submission" date="2018-11" db="EMBL/GenBank/DDBJ databases">
        <authorList>
            <person name="Jang G.I."/>
            <person name="Hwang C.Y."/>
        </authorList>
    </citation>
    <scope>NUCLEOTIDE SEQUENCE [LARGE SCALE GENOMIC DNA]</scope>
    <source>
        <strain evidence="6 7">SSM26</strain>
    </source>
</reference>
<evidence type="ECO:0000313" key="7">
    <source>
        <dbReference type="Proteomes" id="UP000275199"/>
    </source>
</evidence>
<feature type="transmembrane region" description="Helical" evidence="3">
    <location>
        <begin position="275"/>
        <end position="292"/>
    </location>
</feature>
<sequence>MTLPRILFLLTALFFIGAVHADPRVDINSPSVNLTDFRIGYFIDDSRELTYAQAREQQYTETTSTTTLGTNALVTWFKVTLDNSTQQNLSLDLQLPHAYHVKSVQLYAERSGQLVKSEELDLEHVAESNLMYRGVAIYPLDLPAGETTTVYVRSFAYSHQWFALNIFDEERSRKALVGVANDIALLVGMMLALVFYNFLLYFATSKKENIFYSFYLISGVVWIALSYGLVASLFDAYGPSIFMLNLSLITMPIFLLLFMMAIFETKHVYPTEHRFLQALLLPLCGMFVWGLFDITAALKPASSAAAIMMLVTLSVSISLWRKGNPLAKFFLIGHGFFVFFNVLAVLFYKGLVTPSYLSSHGTGIGIMLEAIMLAFIISYRIKILEDLRESQDDLKKQAATDPLTRLYNRRHFFAEAGYLMKAAAARHQPMAILAIDIDNFKQVNDAHGHAVGDQVLTTLAHALKTQSRGNDLLARFGGEEFVMLLPEADTEKALACAERVRHAVATQSIEASPGEYLKLTVSIGVASVNLASDSIESALNRADDALYEAKNNGRDRVCLSGDNTTS</sequence>
<dbReference type="InterPro" id="IPR029787">
    <property type="entry name" value="Nucleotide_cyclase"/>
</dbReference>
<feature type="transmembrane region" description="Helical" evidence="3">
    <location>
        <begin position="360"/>
        <end position="379"/>
    </location>
</feature>
<dbReference type="PANTHER" id="PTHR45138">
    <property type="entry name" value="REGULATORY COMPONENTS OF SENSORY TRANSDUCTION SYSTEM"/>
    <property type="match status" value="1"/>
</dbReference>
<dbReference type="Pfam" id="PF07695">
    <property type="entry name" value="7TMR-DISM_7TM"/>
    <property type="match status" value="1"/>
</dbReference>
<dbReference type="Pfam" id="PF07696">
    <property type="entry name" value="7TMR-DISMED2"/>
    <property type="match status" value="1"/>
</dbReference>
<keyword evidence="4" id="KW-0732">Signal</keyword>
<keyword evidence="3" id="KW-1133">Transmembrane helix</keyword>
<evidence type="ECO:0000256" key="1">
    <source>
        <dbReference type="ARBA" id="ARBA00012528"/>
    </source>
</evidence>
<dbReference type="Pfam" id="PF00990">
    <property type="entry name" value="GGDEF"/>
    <property type="match status" value="1"/>
</dbReference>
<name>A0ABX9XJL6_9PSED</name>
<keyword evidence="3" id="KW-0812">Transmembrane</keyword>
<dbReference type="Gene3D" id="2.60.40.2380">
    <property type="match status" value="1"/>
</dbReference>
<dbReference type="Gene3D" id="3.30.70.270">
    <property type="match status" value="1"/>
</dbReference>